<accession>A0ABU4W4G6</accession>
<dbReference type="Gene3D" id="3.30.930.30">
    <property type="match status" value="1"/>
</dbReference>
<dbReference type="InterPro" id="IPR005094">
    <property type="entry name" value="Endonuclease_MobA/VirD2"/>
</dbReference>
<evidence type="ECO:0000313" key="4">
    <source>
        <dbReference type="Proteomes" id="UP001277561"/>
    </source>
</evidence>
<dbReference type="EMBL" id="JAVRAD010000021">
    <property type="protein sequence ID" value="MDX8332663.1"/>
    <property type="molecule type" value="Genomic_DNA"/>
</dbReference>
<organism evidence="3 4">
    <name type="scientific">Agrobacterium rosae</name>
    <dbReference type="NCBI Taxonomy" id="1972867"/>
    <lineage>
        <taxon>Bacteria</taxon>
        <taxon>Pseudomonadati</taxon>
        <taxon>Pseudomonadota</taxon>
        <taxon>Alphaproteobacteria</taxon>
        <taxon>Hyphomicrobiales</taxon>
        <taxon>Rhizobiaceae</taxon>
        <taxon>Rhizobium/Agrobacterium group</taxon>
        <taxon>Agrobacterium</taxon>
    </lineage>
</organism>
<keyword evidence="4" id="KW-1185">Reference proteome</keyword>
<sequence length="384" mass="43245">MKNDPKVRALYDDFYKGIGVSAAWLRNGQMRMYRDQLPQLMAALKKSPDTKAKLARVVSKAPEVMVKISGRTKDGDHLKQHMDYITRNGKVEAETDYGPMMGKEAVRDLHADWADDEVVYKGQHQVRKTSLSVNMVLSMPPGVDRSQFRDAVRDFVDKEIRSRADVMVAFHDDTNHPHAHVTVRGRQHNGRAFNPGKAVLSKYREQFAEALRHRGIEAEATPRFARGRSMKSDRQEFRHMRARGLTPRNEKRAMEQAYKELARGGARTSGAARREGQGARERPWEQAAQTKNAGVKMVYRAAARELASSTSVADRQLALKVEAFAQSIPEPRFQRDMYLSLLAKQIRDHSQSKTVGLDRDAGKPPESGERGITGPERGGGGRTR</sequence>
<evidence type="ECO:0000256" key="1">
    <source>
        <dbReference type="SAM" id="MobiDB-lite"/>
    </source>
</evidence>
<feature type="compositionally biased region" description="Basic and acidic residues" evidence="1">
    <location>
        <begin position="272"/>
        <end position="284"/>
    </location>
</feature>
<feature type="compositionally biased region" description="Basic and acidic residues" evidence="1">
    <location>
        <begin position="348"/>
        <end position="369"/>
    </location>
</feature>
<dbReference type="Proteomes" id="UP001277561">
    <property type="component" value="Unassembled WGS sequence"/>
</dbReference>
<evidence type="ECO:0000259" key="2">
    <source>
        <dbReference type="Pfam" id="PF03432"/>
    </source>
</evidence>
<gene>
    <name evidence="3" type="ORF">RMS29_26000</name>
</gene>
<proteinExistence type="predicted"/>
<feature type="domain" description="MobA/VirD2-like nuclease" evidence="2">
    <location>
        <begin position="112"/>
        <end position="212"/>
    </location>
</feature>
<dbReference type="RefSeq" id="WP_320188773.1">
    <property type="nucleotide sequence ID" value="NZ_CP192771.1"/>
</dbReference>
<comment type="caution">
    <text evidence="3">The sequence shown here is derived from an EMBL/GenBank/DDBJ whole genome shotgun (WGS) entry which is preliminary data.</text>
</comment>
<name>A0ABU4W4G6_9HYPH</name>
<feature type="region of interest" description="Disordered" evidence="1">
    <location>
        <begin position="348"/>
        <end position="384"/>
    </location>
</feature>
<evidence type="ECO:0000313" key="3">
    <source>
        <dbReference type="EMBL" id="MDX8332663.1"/>
    </source>
</evidence>
<reference evidence="3" key="1">
    <citation type="journal article" date="2023" name="Phytobiomes J">
        <title>Deciphering the key players within the bacterial microbiota associated with aerial crown gall tumors on rhododendron: Insights into the gallobiome.</title>
        <authorList>
            <person name="Kuzmanovic N."/>
            <person name="Nesme J."/>
            <person name="Wolf J."/>
            <person name="Neumann-Schaal M."/>
            <person name="Petersen J."/>
            <person name="Fernandez-Gnecco G."/>
            <person name="Sproeer C."/>
            <person name="Bunk B."/>
            <person name="Overmann J."/>
            <person name="Sorensen S.J."/>
            <person name="Idczak E."/>
            <person name="Smalla K."/>
        </authorList>
    </citation>
    <scope>NUCLEOTIDE SEQUENCE [LARGE SCALE GENOMIC DNA]</scope>
    <source>
        <strain evidence="3">Rho-14.1</strain>
    </source>
</reference>
<feature type="region of interest" description="Disordered" evidence="1">
    <location>
        <begin position="261"/>
        <end position="291"/>
    </location>
</feature>
<protein>
    <submittedName>
        <fullName evidence="3">Relaxase/mobilization nuclease domain-containing protein</fullName>
    </submittedName>
</protein>
<dbReference type="Pfam" id="PF03432">
    <property type="entry name" value="Relaxase"/>
    <property type="match status" value="1"/>
</dbReference>